<dbReference type="InParanoid" id="A0A078AN36"/>
<keyword evidence="2" id="KW-1185">Reference proteome</keyword>
<dbReference type="AlphaFoldDB" id="A0A078AN36"/>
<gene>
    <name evidence="1" type="primary">Contig12301.g13145</name>
    <name evidence="1" type="ORF">STYLEM_12384</name>
</gene>
<reference evidence="1 2" key="1">
    <citation type="submission" date="2014-06" db="EMBL/GenBank/DDBJ databases">
        <authorList>
            <person name="Swart Estienne"/>
        </authorList>
    </citation>
    <scope>NUCLEOTIDE SEQUENCE [LARGE SCALE GENOMIC DNA]</scope>
    <source>
        <strain evidence="1 2">130c</strain>
    </source>
</reference>
<dbReference type="EMBL" id="CCKQ01011774">
    <property type="protein sequence ID" value="CDW83341.1"/>
    <property type="molecule type" value="Genomic_DNA"/>
</dbReference>
<protein>
    <submittedName>
        <fullName evidence="1">Uncharacterized protein</fullName>
    </submittedName>
</protein>
<name>A0A078AN36_STYLE</name>
<dbReference type="Gene3D" id="2.60.120.200">
    <property type="match status" value="1"/>
</dbReference>
<accession>A0A078AN36</accession>
<evidence type="ECO:0000313" key="2">
    <source>
        <dbReference type="Proteomes" id="UP000039865"/>
    </source>
</evidence>
<organism evidence="1 2">
    <name type="scientific">Stylonychia lemnae</name>
    <name type="common">Ciliate</name>
    <dbReference type="NCBI Taxonomy" id="5949"/>
    <lineage>
        <taxon>Eukaryota</taxon>
        <taxon>Sar</taxon>
        <taxon>Alveolata</taxon>
        <taxon>Ciliophora</taxon>
        <taxon>Intramacronucleata</taxon>
        <taxon>Spirotrichea</taxon>
        <taxon>Stichotrichia</taxon>
        <taxon>Sporadotrichida</taxon>
        <taxon>Oxytrichidae</taxon>
        <taxon>Stylonychinae</taxon>
        <taxon>Stylonychia</taxon>
    </lineage>
</organism>
<dbReference type="Proteomes" id="UP000039865">
    <property type="component" value="Unassembled WGS sequence"/>
</dbReference>
<sequence length="921" mass="106176">MYIFTLGVDIVAQGKPLTFFLNDIDYLRLDNFTASIWIRLLDFNEISTPIKIAYAVTIQIDIDKKVLVPYIQGGTLHTNIGQPEIYVEGNQAWFRLGITKNLTSYTVYHNLKAVIQKNQQVFSDIQRVIIKEYQTSENNTLNQNSFGKFKSGKASILLQNVATGYSSNWVFSQDETPDFLTWNYLAVSFIGETDTHAYSFLLNAIFIEQSWIESTKIPTFTKDVLYIGILDPLESVVNISFYMRELRVWNPARSQNDLLQFRRKIIHDQYPAGLLTYWSFFIDDSYTTNIMDQSYNNYGLGPFINSNKIWDDTSQLILCCNGTYYDISSQSCQYEADEKEYILKLIDDSTLGQRSIVVQSNKYFIVEFWLMTLTDSAQNRIIKIKDGSSLDQNYLKASFYFNQQFVTDIAGDASSNEQIVYLCQEGLFQGYLKELRYYSDFGDEVRSVLYMVLRNFRSELPNPTAYPYLIGYYKFTVPEQFVDKNSPNFLQNKYKGNMKLLRITLNYQCVKMGIFGMAQPVDIKQKADGTVNIISSGALDTLMNIKMTRMPAGTTKYQWILEFNLCYNELIAPSSQLTNNDFSNNDQGWIHFTLSSIDLQPQTLLINTIGDLIQKKNTYQAHASCQESVPSKKIELKASNEDSISLKDFAFVLDAFSYNQLSVVALLDSDNLYGWIQEDQSREQDQLKYLGSGTQGKRYFEWVFDPMSPQTCNNTDQYIPHAFSCGQNYYRYKKENQCIWIKLVKYELEFPANMTYIQLGQSEDTHIGIRGINTLEMINNTGGVSGKKNSYLLAANLKAQIRDKPFNIEVETEMSVTYQDRCYNYYCYMFLTVGKNLTTGESQLSLFTNSILIDMANFSYDSMIIDDKILIGCSEKNLAANESKWEGFIQQVRVFFSSTALDKEMLNAFRFKSNQMDWLLL</sequence>
<evidence type="ECO:0000313" key="1">
    <source>
        <dbReference type="EMBL" id="CDW83341.1"/>
    </source>
</evidence>
<proteinExistence type="predicted"/>